<dbReference type="InterPro" id="IPR012440">
    <property type="entry name" value="DUF1641"/>
</dbReference>
<dbReference type="OrthoDB" id="147801at2"/>
<accession>A0A0C2RA34</accession>
<gene>
    <name evidence="1" type="ORF">KP78_17580</name>
</gene>
<dbReference type="PANTHER" id="PTHR38433">
    <property type="match status" value="1"/>
</dbReference>
<dbReference type="AlphaFoldDB" id="A0A0C2RA34"/>
<dbReference type="RefSeq" id="WP_041087986.1">
    <property type="nucleotide sequence ID" value="NZ_JXRP01000014.1"/>
</dbReference>
<comment type="caution">
    <text evidence="1">The sequence shown here is derived from an EMBL/GenBank/DDBJ whole genome shotgun (WGS) entry which is preliminary data.</text>
</comment>
<dbReference type="Proteomes" id="UP000031938">
    <property type="component" value="Unassembled WGS sequence"/>
</dbReference>
<dbReference type="STRING" id="889306.KP78_17580"/>
<name>A0A0C2RA34_9BACL</name>
<dbReference type="EMBL" id="JXRP01000014">
    <property type="protein sequence ID" value="KIL47185.1"/>
    <property type="molecule type" value="Genomic_DNA"/>
</dbReference>
<protein>
    <recommendedName>
        <fullName evidence="3">DUF1641 domain-containing protein</fullName>
    </recommendedName>
</protein>
<organism evidence="1 2">
    <name type="scientific">Jeotgalibacillus soli</name>
    <dbReference type="NCBI Taxonomy" id="889306"/>
    <lineage>
        <taxon>Bacteria</taxon>
        <taxon>Bacillati</taxon>
        <taxon>Bacillota</taxon>
        <taxon>Bacilli</taxon>
        <taxon>Bacillales</taxon>
        <taxon>Caryophanaceae</taxon>
        <taxon>Jeotgalibacillus</taxon>
    </lineage>
</organism>
<evidence type="ECO:0008006" key="3">
    <source>
        <dbReference type="Google" id="ProtNLM"/>
    </source>
</evidence>
<sequence length="158" mass="17125">MALPITMIKKNAQTEEQIKQQKLEELTALLAQNDDALTKTLDIIRELNNSGALEAASSMLQSKEKIAKIAVDQVGREPITNMINNLMGAAGILTNVDAEVTTKLVGSVVSGLQHGEEFVQSEKQIGVMDLLKVLKDPDANRAIGFGIHFLKGMGKELK</sequence>
<reference evidence="1 2" key="1">
    <citation type="submission" date="2015-01" db="EMBL/GenBank/DDBJ databases">
        <title>Genome sequencing of Jeotgalibacillus soli.</title>
        <authorList>
            <person name="Goh K.M."/>
            <person name="Chan K.-G."/>
            <person name="Yaakop A.S."/>
            <person name="Ee R."/>
            <person name="Gan H.M."/>
            <person name="Chan C.S."/>
        </authorList>
    </citation>
    <scope>NUCLEOTIDE SEQUENCE [LARGE SCALE GENOMIC DNA]</scope>
    <source>
        <strain evidence="1 2">P9</strain>
    </source>
</reference>
<evidence type="ECO:0000313" key="1">
    <source>
        <dbReference type="EMBL" id="KIL47185.1"/>
    </source>
</evidence>
<dbReference type="PATRIC" id="fig|889306.3.peg.1770"/>
<evidence type="ECO:0000313" key="2">
    <source>
        <dbReference type="Proteomes" id="UP000031938"/>
    </source>
</evidence>
<dbReference type="PANTHER" id="PTHR38433:SF1">
    <property type="entry name" value="DUF1641 DOMAIN-CONTAINING PROTEIN"/>
    <property type="match status" value="1"/>
</dbReference>
<dbReference type="Pfam" id="PF07849">
    <property type="entry name" value="DUF1641"/>
    <property type="match status" value="1"/>
</dbReference>
<proteinExistence type="predicted"/>
<keyword evidence="2" id="KW-1185">Reference proteome</keyword>